<keyword evidence="1" id="KW-0472">Membrane</keyword>
<keyword evidence="1" id="KW-1133">Transmembrane helix</keyword>
<organism evidence="2 3">
    <name type="scientific">Candidatus Magnetobacterium bavaricum</name>
    <dbReference type="NCBI Taxonomy" id="29290"/>
    <lineage>
        <taxon>Bacteria</taxon>
        <taxon>Pseudomonadati</taxon>
        <taxon>Nitrospirota</taxon>
        <taxon>Thermodesulfovibrionia</taxon>
        <taxon>Thermodesulfovibrionales</taxon>
        <taxon>Candidatus Magnetobacteriaceae</taxon>
        <taxon>Candidatus Magnetobacterium</taxon>
    </lineage>
</organism>
<comment type="caution">
    <text evidence="2">The sequence shown here is derived from an EMBL/GenBank/DDBJ whole genome shotgun (WGS) entry which is preliminary data.</text>
</comment>
<evidence type="ECO:0000256" key="1">
    <source>
        <dbReference type="SAM" id="Phobius"/>
    </source>
</evidence>
<protein>
    <submittedName>
        <fullName evidence="2">Membrane protein</fullName>
    </submittedName>
</protein>
<proteinExistence type="predicted"/>
<sequence length="110" mass="12704">MIAIKLHYCMIPKRKYIGTYIVVMLIFFIMTIRPIDLNLTRNSDITISFTIDVCNTPITTVHSTADMPFIDESLHLSIIMPICTFIALKQVFRYFVIVFPIDHPPEIQGI</sequence>
<feature type="transmembrane region" description="Helical" evidence="1">
    <location>
        <begin position="74"/>
        <end position="92"/>
    </location>
</feature>
<evidence type="ECO:0000313" key="2">
    <source>
        <dbReference type="EMBL" id="KJU82953.1"/>
    </source>
</evidence>
<accession>A0A0F3GQL3</accession>
<feature type="transmembrane region" description="Helical" evidence="1">
    <location>
        <begin position="16"/>
        <end position="35"/>
    </location>
</feature>
<name>A0A0F3GQL3_9BACT</name>
<keyword evidence="3" id="KW-1185">Reference proteome</keyword>
<evidence type="ECO:0000313" key="3">
    <source>
        <dbReference type="Proteomes" id="UP000033423"/>
    </source>
</evidence>
<dbReference type="EMBL" id="LACI01002109">
    <property type="protein sequence ID" value="KJU82953.1"/>
    <property type="molecule type" value="Genomic_DNA"/>
</dbReference>
<reference evidence="2 3" key="1">
    <citation type="submission" date="2015-02" db="EMBL/GenBank/DDBJ databases">
        <title>Single-cell genomics of uncultivated deep-branching MTB reveals a conserved set of magnetosome genes.</title>
        <authorList>
            <person name="Kolinko S."/>
            <person name="Richter M."/>
            <person name="Glockner F.O."/>
            <person name="Brachmann A."/>
            <person name="Schuler D."/>
        </authorList>
    </citation>
    <scope>NUCLEOTIDE SEQUENCE [LARGE SCALE GENOMIC DNA]</scope>
    <source>
        <strain evidence="2">TM-1</strain>
    </source>
</reference>
<dbReference type="AlphaFoldDB" id="A0A0F3GQL3"/>
<keyword evidence="1" id="KW-0812">Transmembrane</keyword>
<gene>
    <name evidence="2" type="ORF">MBAV_004850</name>
</gene>
<dbReference type="Proteomes" id="UP000033423">
    <property type="component" value="Unassembled WGS sequence"/>
</dbReference>